<organism evidence="1 2">
    <name type="scientific">Bradyrhizobium diversitatis</name>
    <dbReference type="NCBI Taxonomy" id="2755406"/>
    <lineage>
        <taxon>Bacteria</taxon>
        <taxon>Pseudomonadati</taxon>
        <taxon>Pseudomonadota</taxon>
        <taxon>Alphaproteobacteria</taxon>
        <taxon>Hyphomicrobiales</taxon>
        <taxon>Nitrobacteraceae</taxon>
        <taxon>Bradyrhizobium</taxon>
    </lineage>
</organism>
<name>A0ABS0NZA0_9BRAD</name>
<proteinExistence type="predicted"/>
<protein>
    <recommendedName>
        <fullName evidence="3">DUF4242 domain-containing protein</fullName>
    </recommendedName>
</protein>
<comment type="caution">
    <text evidence="1">The sequence shown here is derived from an EMBL/GenBank/DDBJ whole genome shotgun (WGS) entry which is preliminary data.</text>
</comment>
<evidence type="ECO:0008006" key="3">
    <source>
        <dbReference type="Google" id="ProtNLM"/>
    </source>
</evidence>
<dbReference type="Proteomes" id="UP001194539">
    <property type="component" value="Unassembled WGS sequence"/>
</dbReference>
<accession>A0ABS0NZA0</accession>
<dbReference type="RefSeq" id="WP_197965703.1">
    <property type="nucleotide sequence ID" value="NZ_JACEGD010000007.1"/>
</dbReference>
<evidence type="ECO:0000313" key="1">
    <source>
        <dbReference type="EMBL" id="MBH5386319.1"/>
    </source>
</evidence>
<sequence length="101" mass="11582">MTIIEATNYFAKQGEAPAVLEQRRQATAIRRELGLEPGEILVLREGNGPDVRWECRFPTRTAYEADMAARAGSDAFSQARRVMHTLVDRFERHVYEVDESR</sequence>
<dbReference type="EMBL" id="JACEGD010000007">
    <property type="protein sequence ID" value="MBH5386319.1"/>
    <property type="molecule type" value="Genomic_DNA"/>
</dbReference>
<gene>
    <name evidence="1" type="ORF">H1B27_08475</name>
</gene>
<keyword evidence="2" id="KW-1185">Reference proteome</keyword>
<reference evidence="1 2" key="1">
    <citation type="submission" date="2020-07" db="EMBL/GenBank/DDBJ databases">
        <title>Bradyrhizobium diversity isolated from nodules of indigenous legumes of Western Australia.</title>
        <authorList>
            <person name="Klepa M.S."/>
        </authorList>
    </citation>
    <scope>NUCLEOTIDE SEQUENCE [LARGE SCALE GENOMIC DNA]</scope>
    <source>
        <strain evidence="1 2">CNPSo 4019</strain>
    </source>
</reference>
<evidence type="ECO:0000313" key="2">
    <source>
        <dbReference type="Proteomes" id="UP001194539"/>
    </source>
</evidence>